<protein>
    <submittedName>
        <fullName evidence="2">Uncharacterized protein</fullName>
    </submittedName>
</protein>
<organism evidence="2">
    <name type="scientific">Athelia psychrophila</name>
    <dbReference type="NCBI Taxonomy" id="1759441"/>
    <lineage>
        <taxon>Eukaryota</taxon>
        <taxon>Fungi</taxon>
        <taxon>Dikarya</taxon>
        <taxon>Basidiomycota</taxon>
        <taxon>Agaricomycotina</taxon>
        <taxon>Agaricomycetes</taxon>
        <taxon>Agaricomycetidae</taxon>
        <taxon>Atheliales</taxon>
        <taxon>Atheliaceae</taxon>
        <taxon>Athelia</taxon>
    </lineage>
</organism>
<feature type="compositionally biased region" description="Gly residues" evidence="1">
    <location>
        <begin position="846"/>
        <end position="857"/>
    </location>
</feature>
<accession>A0A166K1W0</accession>
<sequence length="857" mass="93404">MSSVVATRGRPSWVVGIKLSLFEDALPEWQAARDKGPRVVGKFYDNFTKRFIATFGWGFNIWDEKNCSLATPDQWQNINDHAGLTTAEIATRKEYAKILRTKVVAVFLSHYGKISTTDSPEDITSMFNSLGDAPKAPRRTRMYQYYSHDYFAARIGTTKMDQLWVAEKTKTVPPGSKRLTRLELTNLVTKKAWEKETPEFREWLTNQRDEEHERELEKHRLKLKELSDAPNCPENYHRALANAGAFLQPLADIAAEKFGAAVSILLALPIGSKGGKVELRSVHSGATSTLNPQTWPEFDHDGFGSVQSSFVNFGNHVFTEVQRAERILPNGDRDDMSSLDDAGTPAASDDRTLVVDTPPDLSFLDSLKPSSIPEDDGAGTAYFKHTDPPLPYSTTTLLTTQPDTLSTVSPQNIEIPLPHGTTPIAHSVPNTSSPQHPIPPPQRLVSPGVLNQTPSVPLPQPARPPQPPPRQPAAITEAVVLDDVPQSARTAFAAVLNTADAWGSAWAACVAAFVALESLHGFDLKEYRLPSVLRPIQYKQWITAKRASDWIPSVDTPTFSTSWLAWWAEIQPPGRIEEGGITLSTTAEGLLWQKLAKTGPSGMFLVLVGLAWWRRLGGAEDVEWLNAVLDVEWALHQVLASSPPAKLIRKRKPDAPVGDSAPPPAKKRAPIPSRPIGSKSGIRPLSLAVAFEPIHRNCQKLWWRKAGWPKQARRERAADLRVQARKGRTAGGKGNSAKHRAGSRQRIVRVKARQGRGAKCGGQRGGWRAASSERVTAWQRAGGQRAATGSGQQEGKKGIGADQIESEKREGGQRAAGSGRAGNGQRAAGSGQRAAGSGRRAAGSGRRAGSGQSGGRE</sequence>
<evidence type="ECO:0000313" key="2">
    <source>
        <dbReference type="EMBL" id="KZP21436.1"/>
    </source>
</evidence>
<name>A0A166K1W0_9AGAM</name>
<evidence type="ECO:0000256" key="1">
    <source>
        <dbReference type="SAM" id="MobiDB-lite"/>
    </source>
</evidence>
<feature type="region of interest" description="Disordered" evidence="1">
    <location>
        <begin position="714"/>
        <end position="857"/>
    </location>
</feature>
<feature type="compositionally biased region" description="Basic residues" evidence="1">
    <location>
        <begin position="736"/>
        <end position="756"/>
    </location>
</feature>
<gene>
    <name evidence="2" type="ORF">FIBSPDRAFT_891142</name>
</gene>
<dbReference type="OrthoDB" id="2980832at2759"/>
<feature type="compositionally biased region" description="Basic and acidic residues" evidence="1">
    <location>
        <begin position="794"/>
        <end position="812"/>
    </location>
</feature>
<feature type="region of interest" description="Disordered" evidence="1">
    <location>
        <begin position="646"/>
        <end position="678"/>
    </location>
</feature>
<dbReference type="EMBL" id="KV417547">
    <property type="protein sequence ID" value="KZP21436.1"/>
    <property type="molecule type" value="Genomic_DNA"/>
</dbReference>
<feature type="compositionally biased region" description="Pro residues" evidence="1">
    <location>
        <begin position="456"/>
        <end position="471"/>
    </location>
</feature>
<feature type="compositionally biased region" description="Low complexity" evidence="1">
    <location>
        <begin position="813"/>
        <end position="845"/>
    </location>
</feature>
<feature type="region of interest" description="Disordered" evidence="1">
    <location>
        <begin position="329"/>
        <end position="387"/>
    </location>
</feature>
<dbReference type="AlphaFoldDB" id="A0A166K1W0"/>
<proteinExistence type="predicted"/>
<reference evidence="2" key="1">
    <citation type="journal article" date="2016" name="Mol. Biol. Evol.">
        <title>Comparative Genomics of Early-Diverging Mushroom-Forming Fungi Provides Insights into the Origins of Lignocellulose Decay Capabilities.</title>
        <authorList>
            <person name="Nagy L.G."/>
            <person name="Riley R."/>
            <person name="Tritt A."/>
            <person name="Adam C."/>
            <person name="Daum C."/>
            <person name="Floudas D."/>
            <person name="Sun H."/>
            <person name="Yadav J.S."/>
            <person name="Pangilinan J."/>
            <person name="Larsson K.H."/>
            <person name="Matsuura K."/>
            <person name="Barry K."/>
            <person name="Labutti K."/>
            <person name="Kuo R."/>
            <person name="Ohm R.A."/>
            <person name="Bhattacharya S.S."/>
            <person name="Shirouzu T."/>
            <person name="Yoshinaga Y."/>
            <person name="Martin F.M."/>
            <person name="Grigoriev I.V."/>
            <person name="Hibbett D.S."/>
        </authorList>
    </citation>
    <scope>NUCLEOTIDE SEQUENCE [LARGE SCALE GENOMIC DNA]</scope>
    <source>
        <strain evidence="2">CBS 109695</strain>
    </source>
</reference>
<feature type="region of interest" description="Disordered" evidence="1">
    <location>
        <begin position="417"/>
        <end position="472"/>
    </location>
</feature>